<dbReference type="InParanoid" id="G0N426"/>
<proteinExistence type="predicted"/>
<evidence type="ECO:0000313" key="3">
    <source>
        <dbReference type="Proteomes" id="UP000008068"/>
    </source>
</evidence>
<dbReference type="Proteomes" id="UP000008068">
    <property type="component" value="Unassembled WGS sequence"/>
</dbReference>
<dbReference type="PANTHER" id="PTHR21503:SF8">
    <property type="entry name" value="F-BOX ASSOCIATED DOMAIN-CONTAINING PROTEIN-RELATED"/>
    <property type="match status" value="1"/>
</dbReference>
<evidence type="ECO:0000259" key="1">
    <source>
        <dbReference type="Pfam" id="PF07735"/>
    </source>
</evidence>
<feature type="domain" description="Sdz-33 F-box" evidence="1">
    <location>
        <begin position="214"/>
        <end position="272"/>
    </location>
</feature>
<dbReference type="Pfam" id="PF07735">
    <property type="entry name" value="FBA_2"/>
    <property type="match status" value="1"/>
</dbReference>
<name>G0N426_CAEBE</name>
<protein>
    <recommendedName>
        <fullName evidence="1">Sdz-33 F-box domain-containing protein</fullName>
    </recommendedName>
</protein>
<accession>G0N426</accession>
<dbReference type="EMBL" id="GL379836">
    <property type="protein sequence ID" value="EGT52344.1"/>
    <property type="molecule type" value="Genomic_DNA"/>
</dbReference>
<keyword evidence="3" id="KW-1185">Reference proteome</keyword>
<evidence type="ECO:0000313" key="2">
    <source>
        <dbReference type="EMBL" id="EGT52344.1"/>
    </source>
</evidence>
<dbReference type="PANTHER" id="PTHR21503">
    <property type="entry name" value="F-BOX-CONTAINING HYPOTHETICAL PROTEIN C.ELEGANS"/>
    <property type="match status" value="1"/>
</dbReference>
<organism evidence="3">
    <name type="scientific">Caenorhabditis brenneri</name>
    <name type="common">Nematode worm</name>
    <dbReference type="NCBI Taxonomy" id="135651"/>
    <lineage>
        <taxon>Eukaryota</taxon>
        <taxon>Metazoa</taxon>
        <taxon>Ecdysozoa</taxon>
        <taxon>Nematoda</taxon>
        <taxon>Chromadorea</taxon>
        <taxon>Rhabditida</taxon>
        <taxon>Rhabditina</taxon>
        <taxon>Rhabditomorpha</taxon>
        <taxon>Rhabditoidea</taxon>
        <taxon>Rhabditidae</taxon>
        <taxon>Peloderinae</taxon>
        <taxon>Caenorhabditis</taxon>
    </lineage>
</organism>
<reference evidence="3" key="1">
    <citation type="submission" date="2011-07" db="EMBL/GenBank/DDBJ databases">
        <authorList>
            <consortium name="Caenorhabditis brenneri Sequencing and Analysis Consortium"/>
            <person name="Wilson R.K."/>
        </authorList>
    </citation>
    <scope>NUCLEOTIDE SEQUENCE [LARGE SCALE GENOMIC DNA]</scope>
    <source>
        <strain evidence="3">PB2801</strain>
    </source>
</reference>
<gene>
    <name evidence="2" type="ORF">CAEBREN_16038</name>
</gene>
<dbReference type="HOGENOM" id="CLU_052088_1_0_1"/>
<sequence length="302" mass="35417">MSLSRPVKFPLLKLPFLCIECVVKSWNAFDIIFFALTSKRTRQIVKHLKIPLNEIQIFLSELKYIRLDSSFKDWFFRDESEKESSFEYYFRYTDLKNYSLVLQKNAIPLYTNRTNKDITSYTDGNELAALKMAMEFLNEVFNCSVERVWISGGNFPESGDIGLKSTVNLKIYFGCARSQKLNLLFENLKVTGTCYFQVFSTEKDFYVNPKLFKCKKLIIHSDSAAWVTSEILLQFEVPRLNFCDCPFSAEDIVSFVTHWFHSDNKKLEYLYIEFRIGQFSLENFLTEELNPVPFDGRNRVPS</sequence>
<dbReference type="InterPro" id="IPR012885">
    <property type="entry name" value="F-box_Sdz-33"/>
</dbReference>
<dbReference type="AlphaFoldDB" id="G0N426"/>